<dbReference type="SUPFAM" id="SSF53335">
    <property type="entry name" value="S-adenosyl-L-methionine-dependent methyltransferases"/>
    <property type="match status" value="1"/>
</dbReference>
<protein>
    <submittedName>
        <fullName evidence="2">Methyltransferase domain-containing protein</fullName>
    </submittedName>
</protein>
<proteinExistence type="predicted"/>
<keyword evidence="3" id="KW-1185">Reference proteome</keyword>
<comment type="caution">
    <text evidence="2">The sequence shown here is derived from an EMBL/GenBank/DDBJ whole genome shotgun (WGS) entry which is preliminary data.</text>
</comment>
<dbReference type="PANTHER" id="PTHR43591:SF78">
    <property type="entry name" value="SLR0407 PROTEIN"/>
    <property type="match status" value="1"/>
</dbReference>
<keyword evidence="2" id="KW-0808">Transferase</keyword>
<dbReference type="CDD" id="cd02440">
    <property type="entry name" value="AdoMet_MTases"/>
    <property type="match status" value="1"/>
</dbReference>
<dbReference type="Gene3D" id="3.40.50.150">
    <property type="entry name" value="Vaccinia Virus protein VP39"/>
    <property type="match status" value="1"/>
</dbReference>
<dbReference type="Proteomes" id="UP001596067">
    <property type="component" value="Unassembled WGS sequence"/>
</dbReference>
<dbReference type="GO" id="GO:0032259">
    <property type="term" value="P:methylation"/>
    <property type="evidence" value="ECO:0007669"/>
    <property type="project" value="UniProtKB-KW"/>
</dbReference>
<keyword evidence="2" id="KW-0489">Methyltransferase</keyword>
<dbReference type="InterPro" id="IPR041698">
    <property type="entry name" value="Methyltransf_25"/>
</dbReference>
<dbReference type="InterPro" id="IPR029063">
    <property type="entry name" value="SAM-dependent_MTases_sf"/>
</dbReference>
<reference evidence="3" key="1">
    <citation type="journal article" date="2019" name="Int. J. Syst. Evol. Microbiol.">
        <title>The Global Catalogue of Microorganisms (GCM) 10K type strain sequencing project: providing services to taxonomists for standard genome sequencing and annotation.</title>
        <authorList>
            <consortium name="The Broad Institute Genomics Platform"/>
            <consortium name="The Broad Institute Genome Sequencing Center for Infectious Disease"/>
            <person name="Wu L."/>
            <person name="Ma J."/>
        </authorList>
    </citation>
    <scope>NUCLEOTIDE SEQUENCE [LARGE SCALE GENOMIC DNA]</scope>
    <source>
        <strain evidence="3">CGMCC 4.1469</strain>
    </source>
</reference>
<accession>A0ABW1ETN9</accession>
<evidence type="ECO:0000313" key="3">
    <source>
        <dbReference type="Proteomes" id="UP001596067"/>
    </source>
</evidence>
<feature type="domain" description="Methyltransferase" evidence="1">
    <location>
        <begin position="57"/>
        <end position="152"/>
    </location>
</feature>
<evidence type="ECO:0000259" key="1">
    <source>
        <dbReference type="Pfam" id="PF13649"/>
    </source>
</evidence>
<dbReference type="EMBL" id="JBHSOD010000004">
    <property type="protein sequence ID" value="MFC5884378.1"/>
    <property type="molecule type" value="Genomic_DNA"/>
</dbReference>
<organism evidence="2 3">
    <name type="scientific">Kitasatospora aburaviensis</name>
    <dbReference type="NCBI Taxonomy" id="67265"/>
    <lineage>
        <taxon>Bacteria</taxon>
        <taxon>Bacillati</taxon>
        <taxon>Actinomycetota</taxon>
        <taxon>Actinomycetes</taxon>
        <taxon>Kitasatosporales</taxon>
        <taxon>Streptomycetaceae</taxon>
        <taxon>Kitasatospora</taxon>
    </lineage>
</organism>
<dbReference type="RefSeq" id="WP_313762712.1">
    <property type="nucleotide sequence ID" value="NZ_BAAAVH010000110.1"/>
</dbReference>
<name>A0ABW1ETN9_9ACTN</name>
<gene>
    <name evidence="2" type="ORF">ACFP0N_05175</name>
</gene>
<sequence length="272" mass="29322">MPVEAIGADLRAFAAVDEAEDPLPLIRALDEGKAYPGMRTAEEAIAAALRLEGATAVLDVGCGLGADAIAMAGRVPQGARVTGLDLSRTMVAEARLRAARAGAAVSFEVGSALELPFSDGEFDRCRAQTLLQHVPDAPRAIAEIARVLRPGGRAVAFEFDLGTTVLDHPDRATTRTILDYVTDAALQGWIGRQLPRLYREAGFTEVTVHPHPVPNDFAFFLFTMRRPLAQLVKDRVLTARQVIAWKDRLEQLHEDGHYLGGTTGYLVSATKA</sequence>
<evidence type="ECO:0000313" key="2">
    <source>
        <dbReference type="EMBL" id="MFC5884378.1"/>
    </source>
</evidence>
<dbReference type="GO" id="GO:0008168">
    <property type="term" value="F:methyltransferase activity"/>
    <property type="evidence" value="ECO:0007669"/>
    <property type="project" value="UniProtKB-KW"/>
</dbReference>
<dbReference type="PANTHER" id="PTHR43591">
    <property type="entry name" value="METHYLTRANSFERASE"/>
    <property type="match status" value="1"/>
</dbReference>
<dbReference type="Pfam" id="PF13649">
    <property type="entry name" value="Methyltransf_25"/>
    <property type="match status" value="1"/>
</dbReference>